<accession>A0AA86NWU5</accession>
<dbReference type="AlphaFoldDB" id="A0AA86NWU5"/>
<sequence>MNYGGFINGGNKVVGFGQTSTIGFGQQRPAVGFGQQTAGYGANNVANNGFGQQTNTNVQQPAVGFQSNFNGYGQQNQPAQQGFVQPVQQQLPNQQNPNPQIFQLASTPIYTVTWNNILVSAHVSGLINFQPQGAAAYSINLNVQILACDQLGNEFACATAQGICIVNLQLGQFKRSTPYAMPVGKVRYVSQDFLLASFVDLQNGAIMTVPAKQAGGVSRWSQPTQQQNPDAILYSIVLVNLNNDQILTETPGLPCNGQFDVEIMDSQVTSYSKDMCRVYIPCLTQYIDDDYFVKCYSAKGSTSSPFKFIEDSGKISKSTFGVDQINAGISSYSFNKLKQVHCLVLESGEIYCYQKSSSSSSYSNSYNRYGSNNKTSSGSTSSFKFNFGMRINCTCFVEKENILVIGLQTGQIAVMQAGKEPQLVQQVQGEVTSITCLGLQDAMFVGIGSMQNITATTGCGIQIMALISDGRGGYAAQ</sequence>
<organism evidence="1">
    <name type="scientific">Hexamita inflata</name>
    <dbReference type="NCBI Taxonomy" id="28002"/>
    <lineage>
        <taxon>Eukaryota</taxon>
        <taxon>Metamonada</taxon>
        <taxon>Diplomonadida</taxon>
        <taxon>Hexamitidae</taxon>
        <taxon>Hexamitinae</taxon>
        <taxon>Hexamita</taxon>
    </lineage>
</organism>
<evidence type="ECO:0000313" key="3">
    <source>
        <dbReference type="Proteomes" id="UP001642409"/>
    </source>
</evidence>
<keyword evidence="3" id="KW-1185">Reference proteome</keyword>
<dbReference type="SUPFAM" id="SSF50978">
    <property type="entry name" value="WD40 repeat-like"/>
    <property type="match status" value="1"/>
</dbReference>
<reference evidence="1" key="1">
    <citation type="submission" date="2023-06" db="EMBL/GenBank/DDBJ databases">
        <authorList>
            <person name="Kurt Z."/>
        </authorList>
    </citation>
    <scope>NUCLEOTIDE SEQUENCE</scope>
</reference>
<proteinExistence type="predicted"/>
<dbReference type="EMBL" id="CATOUU010000380">
    <property type="protein sequence ID" value="CAI9927458.1"/>
    <property type="molecule type" value="Genomic_DNA"/>
</dbReference>
<reference evidence="2 3" key="2">
    <citation type="submission" date="2024-07" db="EMBL/GenBank/DDBJ databases">
        <authorList>
            <person name="Akdeniz Z."/>
        </authorList>
    </citation>
    <scope>NUCLEOTIDE SEQUENCE [LARGE SCALE GENOMIC DNA]</scope>
</reference>
<dbReference type="Proteomes" id="UP001642409">
    <property type="component" value="Unassembled WGS sequence"/>
</dbReference>
<gene>
    <name evidence="1" type="ORF">HINF_LOCUS15103</name>
    <name evidence="2" type="ORF">HINF_LOCUS2016</name>
</gene>
<comment type="caution">
    <text evidence="1">The sequence shown here is derived from an EMBL/GenBank/DDBJ whole genome shotgun (WGS) entry which is preliminary data.</text>
</comment>
<evidence type="ECO:0000313" key="2">
    <source>
        <dbReference type="EMBL" id="CAL5972660.1"/>
    </source>
</evidence>
<name>A0AA86NWU5_9EUKA</name>
<protein>
    <submittedName>
        <fullName evidence="1">Uncharacterized protein</fullName>
    </submittedName>
</protein>
<evidence type="ECO:0000313" key="1">
    <source>
        <dbReference type="EMBL" id="CAI9927458.1"/>
    </source>
</evidence>
<dbReference type="InterPro" id="IPR036322">
    <property type="entry name" value="WD40_repeat_dom_sf"/>
</dbReference>
<dbReference type="EMBL" id="CAXDID020000003">
    <property type="protein sequence ID" value="CAL5972660.1"/>
    <property type="molecule type" value="Genomic_DNA"/>
</dbReference>